<dbReference type="Gene3D" id="1.10.1040.10">
    <property type="entry name" value="N-(1-d-carboxylethyl)-l-norvaline Dehydrogenase, domain 2"/>
    <property type="match status" value="1"/>
</dbReference>
<dbReference type="FunFam" id="1.10.1040.10:FF:000017">
    <property type="entry name" value="2-dehydropantoate 2-reductase"/>
    <property type="match status" value="1"/>
</dbReference>
<feature type="domain" description="Ketopantoate reductase C-terminal" evidence="6">
    <location>
        <begin position="423"/>
        <end position="551"/>
    </location>
</feature>
<feature type="domain" description="Dienelactone hydrolase" evidence="4">
    <location>
        <begin position="48"/>
        <end position="200"/>
    </location>
</feature>
<dbReference type="InterPro" id="IPR013752">
    <property type="entry name" value="KPA_reductase"/>
</dbReference>
<dbReference type="Gene3D" id="3.40.50.720">
    <property type="entry name" value="NAD(P)-binding Rossmann-like Domain"/>
    <property type="match status" value="1"/>
</dbReference>
<keyword evidence="2" id="KW-0521">NADP</keyword>
<sequence>MTCEACRTIPPVISEGYTPKGTYSEIAGLKTCRTLQGADLLAARLNAVVLVPDFFKGAAAQVDWLPPNTDEKVAALTAFMSSSASIPDAVSVLAKAVPEYRARFPSAKNWGAIGLCWGGKVTVLLSGADTPFAASGQVHPGRLEADDAKKLTIPHIVLASKDEPADLIKAYSEIIGSNQAGGHVETYETMWHGWMGARANLEGEESLAEYKRGYNQLRLSPHPCLSAMASSSSSPSVLLLGAGSVGAVYLHQLQRAGCSVTAVCRSNHDAVAQHGFTLRSPRFGSVTYRPDRIVRSPDDCPPDPAFDYVLVTTKAFPGSKPSLADQLRPVLAPHPSTAVVLAQNGIEIERELAEAFPSNPLLSAVIYLPTIQTSPGVIEHGEMLDHLELGTYPATAPPSHKRAAERFVELMVQGGGDATLFENIQEARWSKLLLNAAFNPVCALSLCTDGGFLATSAPFARDLVWGIMLEIVALARELGVAGVDEDAARRRIALAERRTVEGTGREVSMLQDVRMGRPFEVEAIVGNAVRLGRQRGVPMPRLETVYALAKGRFDALMGERV</sequence>
<evidence type="ECO:0000256" key="2">
    <source>
        <dbReference type="ARBA" id="ARBA00022857"/>
    </source>
</evidence>
<evidence type="ECO:0000313" key="7">
    <source>
        <dbReference type="EMBL" id="PYH98114.1"/>
    </source>
</evidence>
<dbReference type="STRING" id="1448320.A0A319DN63"/>
<dbReference type="InterPro" id="IPR003710">
    <property type="entry name" value="ApbA"/>
</dbReference>
<dbReference type="SUPFAM" id="SSF53474">
    <property type="entry name" value="alpha/beta-Hydrolases"/>
    <property type="match status" value="1"/>
</dbReference>
<dbReference type="SUPFAM" id="SSF51735">
    <property type="entry name" value="NAD(P)-binding Rossmann-fold domains"/>
    <property type="match status" value="1"/>
</dbReference>
<keyword evidence="8" id="KW-1185">Reference proteome</keyword>
<dbReference type="Pfam" id="PF02558">
    <property type="entry name" value="ApbA"/>
    <property type="match status" value="1"/>
</dbReference>
<evidence type="ECO:0000259" key="6">
    <source>
        <dbReference type="Pfam" id="PF08546"/>
    </source>
</evidence>
<organism evidence="7 8">
    <name type="scientific">Aspergillus ellipticus CBS 707.79</name>
    <dbReference type="NCBI Taxonomy" id="1448320"/>
    <lineage>
        <taxon>Eukaryota</taxon>
        <taxon>Fungi</taxon>
        <taxon>Dikarya</taxon>
        <taxon>Ascomycota</taxon>
        <taxon>Pezizomycotina</taxon>
        <taxon>Eurotiomycetes</taxon>
        <taxon>Eurotiomycetidae</taxon>
        <taxon>Eurotiales</taxon>
        <taxon>Aspergillaceae</taxon>
        <taxon>Aspergillus</taxon>
        <taxon>Aspergillus subgen. Circumdati</taxon>
    </lineage>
</organism>
<dbReference type="InterPro" id="IPR036291">
    <property type="entry name" value="NAD(P)-bd_dom_sf"/>
</dbReference>
<dbReference type="InterPro" id="IPR051402">
    <property type="entry name" value="KPR-Related"/>
</dbReference>
<name>A0A319DN63_9EURO</name>
<dbReference type="NCBIfam" id="TIGR00745">
    <property type="entry name" value="apbA_panE"/>
    <property type="match status" value="1"/>
</dbReference>
<dbReference type="Proteomes" id="UP000247810">
    <property type="component" value="Unassembled WGS sequence"/>
</dbReference>
<dbReference type="InterPro" id="IPR002925">
    <property type="entry name" value="Dienelactn_hydro"/>
</dbReference>
<comment type="similarity">
    <text evidence="1">Belongs to the ketopantoate reductase family.</text>
</comment>
<evidence type="ECO:0000256" key="1">
    <source>
        <dbReference type="ARBA" id="ARBA00007870"/>
    </source>
</evidence>
<evidence type="ECO:0000256" key="3">
    <source>
        <dbReference type="ARBA" id="ARBA00023002"/>
    </source>
</evidence>
<dbReference type="InterPro" id="IPR029058">
    <property type="entry name" value="AB_hydrolase_fold"/>
</dbReference>
<dbReference type="InterPro" id="IPR013328">
    <property type="entry name" value="6PGD_dom2"/>
</dbReference>
<evidence type="ECO:0000313" key="8">
    <source>
        <dbReference type="Proteomes" id="UP000247810"/>
    </source>
</evidence>
<gene>
    <name evidence="7" type="ORF">BO71DRAFT_416547</name>
</gene>
<dbReference type="SUPFAM" id="SSF48179">
    <property type="entry name" value="6-phosphogluconate dehydrogenase C-terminal domain-like"/>
    <property type="match status" value="1"/>
</dbReference>
<dbReference type="Gene3D" id="3.40.50.1820">
    <property type="entry name" value="alpha/beta hydrolase"/>
    <property type="match status" value="1"/>
</dbReference>
<dbReference type="EMBL" id="KZ825815">
    <property type="protein sequence ID" value="PYH98114.1"/>
    <property type="molecule type" value="Genomic_DNA"/>
</dbReference>
<protein>
    <submittedName>
        <fullName evidence="7">2-dehydropantoate 2-reductase</fullName>
    </submittedName>
</protein>
<dbReference type="InterPro" id="IPR013332">
    <property type="entry name" value="KPR_N"/>
</dbReference>
<dbReference type="GO" id="GO:0005737">
    <property type="term" value="C:cytoplasm"/>
    <property type="evidence" value="ECO:0007669"/>
    <property type="project" value="TreeGrafter"/>
</dbReference>
<keyword evidence="3" id="KW-0560">Oxidoreductase</keyword>
<feature type="domain" description="Ketopantoate reductase N-terminal" evidence="5">
    <location>
        <begin position="237"/>
        <end position="392"/>
    </location>
</feature>
<evidence type="ECO:0000259" key="4">
    <source>
        <dbReference type="Pfam" id="PF01738"/>
    </source>
</evidence>
<accession>A0A319DN63</accession>
<dbReference type="GO" id="GO:0015940">
    <property type="term" value="P:pantothenate biosynthetic process"/>
    <property type="evidence" value="ECO:0007669"/>
    <property type="project" value="InterPro"/>
</dbReference>
<evidence type="ECO:0000259" key="5">
    <source>
        <dbReference type="Pfam" id="PF02558"/>
    </source>
</evidence>
<dbReference type="VEuPathDB" id="FungiDB:BO71DRAFT_416547"/>
<dbReference type="PANTHER" id="PTHR21708:SF30">
    <property type="entry name" value="2-DEHYDROPANTOATE 2-REDUCTASE-RELATED"/>
    <property type="match status" value="1"/>
</dbReference>
<dbReference type="PANTHER" id="PTHR21708">
    <property type="entry name" value="PROBABLE 2-DEHYDROPANTOATE 2-REDUCTASE"/>
    <property type="match status" value="1"/>
</dbReference>
<dbReference type="GO" id="GO:0016787">
    <property type="term" value="F:hydrolase activity"/>
    <property type="evidence" value="ECO:0007669"/>
    <property type="project" value="InterPro"/>
</dbReference>
<dbReference type="Pfam" id="PF01738">
    <property type="entry name" value="DLH"/>
    <property type="match status" value="1"/>
</dbReference>
<dbReference type="InterPro" id="IPR008927">
    <property type="entry name" value="6-PGluconate_DH-like_C_sf"/>
</dbReference>
<dbReference type="OrthoDB" id="2147163at2759"/>
<dbReference type="Pfam" id="PF08546">
    <property type="entry name" value="ApbA_C"/>
    <property type="match status" value="1"/>
</dbReference>
<dbReference type="AlphaFoldDB" id="A0A319DN63"/>
<dbReference type="GO" id="GO:0008677">
    <property type="term" value="F:2-dehydropantoate 2-reductase activity"/>
    <property type="evidence" value="ECO:0007669"/>
    <property type="project" value="InterPro"/>
</dbReference>
<reference evidence="7 8" key="1">
    <citation type="submission" date="2018-02" db="EMBL/GenBank/DDBJ databases">
        <title>The genomes of Aspergillus section Nigri reveals drivers in fungal speciation.</title>
        <authorList>
            <consortium name="DOE Joint Genome Institute"/>
            <person name="Vesth T.C."/>
            <person name="Nybo J."/>
            <person name="Theobald S."/>
            <person name="Brandl J."/>
            <person name="Frisvad J.C."/>
            <person name="Nielsen K.F."/>
            <person name="Lyhne E.K."/>
            <person name="Kogle M.E."/>
            <person name="Kuo A."/>
            <person name="Riley R."/>
            <person name="Clum A."/>
            <person name="Nolan M."/>
            <person name="Lipzen A."/>
            <person name="Salamov A."/>
            <person name="Henrissat B."/>
            <person name="Wiebenga A."/>
            <person name="De vries R.P."/>
            <person name="Grigoriev I.V."/>
            <person name="Mortensen U.H."/>
            <person name="Andersen M.R."/>
            <person name="Baker S.E."/>
        </authorList>
    </citation>
    <scope>NUCLEOTIDE SEQUENCE [LARGE SCALE GENOMIC DNA]</scope>
    <source>
        <strain evidence="7 8">CBS 707.79</strain>
    </source>
</reference>
<proteinExistence type="inferred from homology"/>